<keyword evidence="8" id="KW-1185">Reference proteome</keyword>
<dbReference type="Pfam" id="PF01397">
    <property type="entry name" value="Terpene_synth"/>
    <property type="match status" value="1"/>
</dbReference>
<dbReference type="SUPFAM" id="SSF48576">
    <property type="entry name" value="Terpenoid synthases"/>
    <property type="match status" value="1"/>
</dbReference>
<dbReference type="SFLD" id="SFLDS00005">
    <property type="entry name" value="Isoprenoid_Synthase_Type_I"/>
    <property type="match status" value="1"/>
</dbReference>
<accession>A0AA88DMU6</accession>
<evidence type="ECO:0000259" key="5">
    <source>
        <dbReference type="Pfam" id="PF01397"/>
    </source>
</evidence>
<dbReference type="PANTHER" id="PTHR31225">
    <property type="entry name" value="OS04G0344100 PROTEIN-RELATED"/>
    <property type="match status" value="1"/>
</dbReference>
<evidence type="ECO:0008006" key="9">
    <source>
        <dbReference type="Google" id="ProtNLM"/>
    </source>
</evidence>
<evidence type="ECO:0000256" key="4">
    <source>
        <dbReference type="ARBA" id="ARBA00023239"/>
    </source>
</evidence>
<dbReference type="PANTHER" id="PTHR31225:SF98">
    <property type="entry name" value="TERPENE SYNTHASE 9-RELATED"/>
    <property type="match status" value="1"/>
</dbReference>
<sequence>MIKLCRRQKVALVAKMASALSAPLTCPLAPWRRSTTRNHARCDLEVKERRSASYHPTIWETKHIQSFVTPYSYQLHAGRLEELKQITSRSLKTTKDPLLLLKLIDSTQRLGLRYHFEDEIREAVSLVYQDETRNDLYTTALRFRVLREHGLSVSSDVFDRFRGQDGRFLDGLSNDVNGILSLYEASHLGMPGEDVLEEAKSFSSKKLKNSSNERMESHLAKQVQLSMEIPLYWRVPRVEARNFINLYEIDPTKSPTLLELAKLDYKLVQSVYQQELKELASWWTDLGFKENLEFSRDRLMENFLWVMGIIFEPHLSKCRIGVTKFVCILTAIDDVYDVYGSSDELESFTHAVKRWDIDAINDLPLYMKICYLAMLNFGNDLIYDVLKTHGLDVSPFVMEEWFNLCSSYLVEARWFYSGYIPTVKQYLENACISVGGRAGILHACILGLDLSISKSSLDCFNHGAELIHWSSLITRLSDDLGTSKDESKRGDVAKAVQCHMVEKGITEEEAIDHMKELISQSWKMMNKEIISKNNYSGPNSFVRMCLNMARTAQYIFQHGDGIGTSIGVTRDRLDSLIVKPVPMDPYPDQLRQWG</sequence>
<dbReference type="FunFam" id="1.10.600.10:FF:000007">
    <property type="entry name" value="Isoprene synthase, chloroplastic"/>
    <property type="match status" value="1"/>
</dbReference>
<comment type="caution">
    <text evidence="7">The sequence shown here is derived from an EMBL/GenBank/DDBJ whole genome shotgun (WGS) entry which is preliminary data.</text>
</comment>
<dbReference type="GO" id="GO:0016102">
    <property type="term" value="P:diterpenoid biosynthetic process"/>
    <property type="evidence" value="ECO:0007669"/>
    <property type="project" value="InterPro"/>
</dbReference>
<dbReference type="SUPFAM" id="SSF48239">
    <property type="entry name" value="Terpenoid cyclases/Protein prenyltransferases"/>
    <property type="match status" value="1"/>
</dbReference>
<dbReference type="Gene3D" id="1.10.600.10">
    <property type="entry name" value="Farnesyl Diphosphate Synthase"/>
    <property type="match status" value="1"/>
</dbReference>
<dbReference type="InterPro" id="IPR008930">
    <property type="entry name" value="Terpenoid_cyclase/PrenylTrfase"/>
</dbReference>
<dbReference type="AlphaFoldDB" id="A0AA88DMU6"/>
<evidence type="ECO:0000256" key="3">
    <source>
        <dbReference type="ARBA" id="ARBA00022842"/>
    </source>
</evidence>
<feature type="domain" description="Terpene synthase metal-binding" evidence="6">
    <location>
        <begin position="285"/>
        <end position="523"/>
    </location>
</feature>
<proteinExistence type="predicted"/>
<dbReference type="SFLD" id="SFLDG01019">
    <property type="entry name" value="Terpene_Cyclase_Like_1_C_Termi"/>
    <property type="match status" value="1"/>
</dbReference>
<dbReference type="InterPro" id="IPR001906">
    <property type="entry name" value="Terpene_synth_N"/>
</dbReference>
<dbReference type="InterPro" id="IPR034741">
    <property type="entry name" value="Terpene_cyclase-like_1_C"/>
</dbReference>
<dbReference type="Pfam" id="PF03936">
    <property type="entry name" value="Terpene_synth_C"/>
    <property type="match status" value="1"/>
</dbReference>
<evidence type="ECO:0000313" key="8">
    <source>
        <dbReference type="Proteomes" id="UP001187192"/>
    </source>
</evidence>
<evidence type="ECO:0000256" key="1">
    <source>
        <dbReference type="ARBA" id="ARBA00001946"/>
    </source>
</evidence>
<feature type="domain" description="Terpene synthase N-terminal" evidence="5">
    <location>
        <begin position="76"/>
        <end position="225"/>
    </location>
</feature>
<dbReference type="InterPro" id="IPR005630">
    <property type="entry name" value="Terpene_synthase_metal-bd"/>
</dbReference>
<dbReference type="InterPro" id="IPR044814">
    <property type="entry name" value="Terpene_cyclase_plant_C1"/>
</dbReference>
<dbReference type="GO" id="GO:0000287">
    <property type="term" value="F:magnesium ion binding"/>
    <property type="evidence" value="ECO:0007669"/>
    <property type="project" value="InterPro"/>
</dbReference>
<keyword evidence="2" id="KW-0479">Metal-binding</keyword>
<dbReference type="InterPro" id="IPR008949">
    <property type="entry name" value="Isoprenoid_synthase_dom_sf"/>
</dbReference>
<dbReference type="GO" id="GO:0010333">
    <property type="term" value="F:terpene synthase activity"/>
    <property type="evidence" value="ECO:0007669"/>
    <property type="project" value="InterPro"/>
</dbReference>
<protein>
    <recommendedName>
        <fullName evidence="9">Monoterpene synthase</fullName>
    </recommendedName>
</protein>
<dbReference type="CDD" id="cd00684">
    <property type="entry name" value="Terpene_cyclase_plant_C1"/>
    <property type="match status" value="1"/>
</dbReference>
<evidence type="ECO:0000313" key="7">
    <source>
        <dbReference type="EMBL" id="GMN58060.1"/>
    </source>
</evidence>
<gene>
    <name evidence="7" type="ORF">TIFTF001_027167</name>
</gene>
<comment type="cofactor">
    <cofactor evidence="1">
        <name>Mg(2+)</name>
        <dbReference type="ChEBI" id="CHEBI:18420"/>
    </cofactor>
</comment>
<dbReference type="EMBL" id="BTGU01000075">
    <property type="protein sequence ID" value="GMN58060.1"/>
    <property type="molecule type" value="Genomic_DNA"/>
</dbReference>
<dbReference type="FunFam" id="1.50.10.130:FF:000001">
    <property type="entry name" value="Isoprene synthase, chloroplastic"/>
    <property type="match status" value="1"/>
</dbReference>
<dbReference type="Proteomes" id="UP001187192">
    <property type="component" value="Unassembled WGS sequence"/>
</dbReference>
<dbReference type="InterPro" id="IPR050148">
    <property type="entry name" value="Terpene_synthase-like"/>
</dbReference>
<keyword evidence="4" id="KW-0456">Lyase</keyword>
<dbReference type="InterPro" id="IPR036965">
    <property type="entry name" value="Terpene_synth_N_sf"/>
</dbReference>
<name>A0AA88DMU6_FICCA</name>
<reference evidence="7" key="1">
    <citation type="submission" date="2023-07" db="EMBL/GenBank/DDBJ databases">
        <title>draft genome sequence of fig (Ficus carica).</title>
        <authorList>
            <person name="Takahashi T."/>
            <person name="Nishimura K."/>
        </authorList>
    </citation>
    <scope>NUCLEOTIDE SEQUENCE</scope>
</reference>
<evidence type="ECO:0000259" key="6">
    <source>
        <dbReference type="Pfam" id="PF03936"/>
    </source>
</evidence>
<dbReference type="Gene3D" id="1.50.10.130">
    <property type="entry name" value="Terpene synthase, N-terminal domain"/>
    <property type="match status" value="1"/>
</dbReference>
<keyword evidence="3" id="KW-0460">Magnesium</keyword>
<evidence type="ECO:0000256" key="2">
    <source>
        <dbReference type="ARBA" id="ARBA00022723"/>
    </source>
</evidence>
<organism evidence="7 8">
    <name type="scientific">Ficus carica</name>
    <name type="common">Common fig</name>
    <dbReference type="NCBI Taxonomy" id="3494"/>
    <lineage>
        <taxon>Eukaryota</taxon>
        <taxon>Viridiplantae</taxon>
        <taxon>Streptophyta</taxon>
        <taxon>Embryophyta</taxon>
        <taxon>Tracheophyta</taxon>
        <taxon>Spermatophyta</taxon>
        <taxon>Magnoliopsida</taxon>
        <taxon>eudicotyledons</taxon>
        <taxon>Gunneridae</taxon>
        <taxon>Pentapetalae</taxon>
        <taxon>rosids</taxon>
        <taxon>fabids</taxon>
        <taxon>Rosales</taxon>
        <taxon>Moraceae</taxon>
        <taxon>Ficeae</taxon>
        <taxon>Ficus</taxon>
    </lineage>
</organism>